<dbReference type="Proteomes" id="UP001583172">
    <property type="component" value="Unassembled WGS sequence"/>
</dbReference>
<feature type="region of interest" description="Disordered" evidence="9">
    <location>
        <begin position="436"/>
        <end position="507"/>
    </location>
</feature>
<dbReference type="Pfam" id="PF00069">
    <property type="entry name" value="Pkinase"/>
    <property type="match status" value="1"/>
</dbReference>
<evidence type="ECO:0000256" key="4">
    <source>
        <dbReference type="ARBA" id="ARBA00022741"/>
    </source>
</evidence>
<keyword evidence="4" id="KW-0547">Nucleotide-binding</keyword>
<dbReference type="Gene3D" id="3.30.200.20">
    <property type="entry name" value="Phosphorylase Kinase, domain 1"/>
    <property type="match status" value="1"/>
</dbReference>
<dbReference type="PANTHER" id="PTHR43671">
    <property type="entry name" value="SERINE/THREONINE-PROTEIN KINASE NEK"/>
    <property type="match status" value="1"/>
</dbReference>
<dbReference type="InterPro" id="IPR008271">
    <property type="entry name" value="Ser/Thr_kinase_AS"/>
</dbReference>
<sequence length="507" mass="56654">MSFPSSASQSSSSQGQTIALSDFLAQNDDLNFLWDDDNREESASWLGPVEAARLDRTKHKVFKHRSKEYLRPPSPFVQQGLELGESGSTVVYRATPPEGYPYRRPLAVKIIVCKEYARPPGPDSKARMDALKEVKTMSMLRHPHIVVYVASFEEYCLQNREISRKIKSKSKTHGKDQNQVAGFGKADQRIKKHILGIAMYPPAQCNLHGFMDEIFQKPNSAEWIIQQMHNFFGCLSQAVAYLHRQGIQIRHKDIKPDNIVIDDFGVPVLTDFGLSKHFEFGQHSEGPTPKTLKYADPEAVHESRRDERSDVFSLGCVFLEMATVLLGRPAMFAEEQLAASSADDHQSLSSRSSDFMYSESLHNLDAYLTTLTIIAQDLVAQKTVTRDPQAVLAILPHIRRMMDESVARRPQAYQLYPWFRHLSDVYVFPGPCKNCERERRTGKAIPSRSGSRSRSGSTSASANGSPTLNRVGTSNGGGVGASSSQRLARRPTMARIASSPTFPHSQP</sequence>
<comment type="catalytic activity">
    <reaction evidence="7">
        <text>L-threonyl-[protein] + ATP = O-phospho-L-threonyl-[protein] + ADP + H(+)</text>
        <dbReference type="Rhea" id="RHEA:46608"/>
        <dbReference type="Rhea" id="RHEA-COMP:11060"/>
        <dbReference type="Rhea" id="RHEA-COMP:11605"/>
        <dbReference type="ChEBI" id="CHEBI:15378"/>
        <dbReference type="ChEBI" id="CHEBI:30013"/>
        <dbReference type="ChEBI" id="CHEBI:30616"/>
        <dbReference type="ChEBI" id="CHEBI:61977"/>
        <dbReference type="ChEBI" id="CHEBI:456216"/>
        <dbReference type="EC" id="2.7.11.1"/>
    </reaction>
</comment>
<accession>A0ABR3VMK1</accession>
<gene>
    <name evidence="11" type="ORF">VTJ49DRAFT_3711</name>
</gene>
<keyword evidence="5" id="KW-0418">Kinase</keyword>
<feature type="compositionally biased region" description="Low complexity" evidence="9">
    <location>
        <begin position="447"/>
        <end position="465"/>
    </location>
</feature>
<comment type="catalytic activity">
    <reaction evidence="8">
        <text>L-seryl-[protein] + ATP = O-phospho-L-seryl-[protein] + ADP + H(+)</text>
        <dbReference type="Rhea" id="RHEA:17989"/>
        <dbReference type="Rhea" id="RHEA-COMP:9863"/>
        <dbReference type="Rhea" id="RHEA-COMP:11604"/>
        <dbReference type="ChEBI" id="CHEBI:15378"/>
        <dbReference type="ChEBI" id="CHEBI:29999"/>
        <dbReference type="ChEBI" id="CHEBI:30616"/>
        <dbReference type="ChEBI" id="CHEBI:83421"/>
        <dbReference type="ChEBI" id="CHEBI:456216"/>
        <dbReference type="EC" id="2.7.11.1"/>
    </reaction>
</comment>
<dbReference type="PROSITE" id="PS00108">
    <property type="entry name" value="PROTEIN_KINASE_ST"/>
    <property type="match status" value="1"/>
</dbReference>
<dbReference type="InterPro" id="IPR011009">
    <property type="entry name" value="Kinase-like_dom_sf"/>
</dbReference>
<evidence type="ECO:0000256" key="7">
    <source>
        <dbReference type="ARBA" id="ARBA00047899"/>
    </source>
</evidence>
<dbReference type="PANTHER" id="PTHR43671:SF98">
    <property type="entry name" value="SERINE_THREONINE-PROTEIN KINASE NEK11"/>
    <property type="match status" value="1"/>
</dbReference>
<dbReference type="PROSITE" id="PS50011">
    <property type="entry name" value="PROTEIN_KINASE_DOM"/>
    <property type="match status" value="1"/>
</dbReference>
<feature type="compositionally biased region" description="Polar residues" evidence="9">
    <location>
        <begin position="498"/>
        <end position="507"/>
    </location>
</feature>
<dbReference type="SMART" id="SM00220">
    <property type="entry name" value="S_TKc"/>
    <property type="match status" value="1"/>
</dbReference>
<comment type="caution">
    <text evidence="11">The sequence shown here is derived from an EMBL/GenBank/DDBJ whole genome shotgun (WGS) entry which is preliminary data.</text>
</comment>
<evidence type="ECO:0000256" key="3">
    <source>
        <dbReference type="ARBA" id="ARBA00022679"/>
    </source>
</evidence>
<feature type="domain" description="Protein kinase" evidence="10">
    <location>
        <begin position="77"/>
        <end position="419"/>
    </location>
</feature>
<evidence type="ECO:0000256" key="9">
    <source>
        <dbReference type="SAM" id="MobiDB-lite"/>
    </source>
</evidence>
<evidence type="ECO:0000259" key="10">
    <source>
        <dbReference type="PROSITE" id="PS50011"/>
    </source>
</evidence>
<reference evidence="11 12" key="1">
    <citation type="journal article" date="2024" name="Commun. Biol.">
        <title>Comparative genomic analysis of thermophilic fungi reveals convergent evolutionary adaptations and gene losses.</title>
        <authorList>
            <person name="Steindorff A.S."/>
            <person name="Aguilar-Pontes M.V."/>
            <person name="Robinson A.J."/>
            <person name="Andreopoulos B."/>
            <person name="LaButti K."/>
            <person name="Kuo A."/>
            <person name="Mondo S."/>
            <person name="Riley R."/>
            <person name="Otillar R."/>
            <person name="Haridas S."/>
            <person name="Lipzen A."/>
            <person name="Grimwood J."/>
            <person name="Schmutz J."/>
            <person name="Clum A."/>
            <person name="Reid I.D."/>
            <person name="Moisan M.C."/>
            <person name="Butler G."/>
            <person name="Nguyen T.T.M."/>
            <person name="Dewar K."/>
            <person name="Conant G."/>
            <person name="Drula E."/>
            <person name="Henrissat B."/>
            <person name="Hansel C."/>
            <person name="Singer S."/>
            <person name="Hutchinson M.I."/>
            <person name="de Vries R.P."/>
            <person name="Natvig D.O."/>
            <person name="Powell A.J."/>
            <person name="Tsang A."/>
            <person name="Grigoriev I.V."/>
        </authorList>
    </citation>
    <scope>NUCLEOTIDE SEQUENCE [LARGE SCALE GENOMIC DNA]</scope>
    <source>
        <strain evidence="11 12">CBS 620.91</strain>
    </source>
</reference>
<keyword evidence="3" id="KW-0808">Transferase</keyword>
<keyword evidence="2" id="KW-0723">Serine/threonine-protein kinase</keyword>
<keyword evidence="12" id="KW-1185">Reference proteome</keyword>
<dbReference type="Gene3D" id="1.10.510.10">
    <property type="entry name" value="Transferase(Phosphotransferase) domain 1"/>
    <property type="match status" value="1"/>
</dbReference>
<proteinExistence type="predicted"/>
<evidence type="ECO:0000256" key="2">
    <source>
        <dbReference type="ARBA" id="ARBA00022527"/>
    </source>
</evidence>
<protein>
    <recommendedName>
        <fullName evidence="1">non-specific serine/threonine protein kinase</fullName>
        <ecNumber evidence="1">2.7.11.1</ecNumber>
    </recommendedName>
</protein>
<dbReference type="CDD" id="cd00180">
    <property type="entry name" value="PKc"/>
    <property type="match status" value="1"/>
</dbReference>
<evidence type="ECO:0000313" key="11">
    <source>
        <dbReference type="EMBL" id="KAL1842923.1"/>
    </source>
</evidence>
<keyword evidence="6" id="KW-0067">ATP-binding</keyword>
<evidence type="ECO:0000256" key="1">
    <source>
        <dbReference type="ARBA" id="ARBA00012513"/>
    </source>
</evidence>
<name>A0ABR3VMK1_HUMIN</name>
<evidence type="ECO:0000256" key="6">
    <source>
        <dbReference type="ARBA" id="ARBA00022840"/>
    </source>
</evidence>
<dbReference type="InterPro" id="IPR050660">
    <property type="entry name" value="NEK_Ser/Thr_kinase"/>
</dbReference>
<dbReference type="InterPro" id="IPR000719">
    <property type="entry name" value="Prot_kinase_dom"/>
</dbReference>
<evidence type="ECO:0000256" key="8">
    <source>
        <dbReference type="ARBA" id="ARBA00048679"/>
    </source>
</evidence>
<evidence type="ECO:0000256" key="5">
    <source>
        <dbReference type="ARBA" id="ARBA00022777"/>
    </source>
</evidence>
<organism evidence="11 12">
    <name type="scientific">Humicola insolens</name>
    <name type="common">Soft-rot fungus</name>
    <dbReference type="NCBI Taxonomy" id="85995"/>
    <lineage>
        <taxon>Eukaryota</taxon>
        <taxon>Fungi</taxon>
        <taxon>Dikarya</taxon>
        <taxon>Ascomycota</taxon>
        <taxon>Pezizomycotina</taxon>
        <taxon>Sordariomycetes</taxon>
        <taxon>Sordariomycetidae</taxon>
        <taxon>Sordariales</taxon>
        <taxon>Chaetomiaceae</taxon>
        <taxon>Mycothermus</taxon>
    </lineage>
</organism>
<dbReference type="SUPFAM" id="SSF56112">
    <property type="entry name" value="Protein kinase-like (PK-like)"/>
    <property type="match status" value="1"/>
</dbReference>
<evidence type="ECO:0000313" key="12">
    <source>
        <dbReference type="Proteomes" id="UP001583172"/>
    </source>
</evidence>
<dbReference type="EMBL" id="JAZGSY010000029">
    <property type="protein sequence ID" value="KAL1842923.1"/>
    <property type="molecule type" value="Genomic_DNA"/>
</dbReference>
<dbReference type="EC" id="2.7.11.1" evidence="1"/>